<keyword evidence="1" id="KW-0812">Transmembrane</keyword>
<dbReference type="PANTHER" id="PTHR33371">
    <property type="entry name" value="INTERMEMBRANE PHOSPHOLIPID TRANSPORT SYSTEM BINDING PROTEIN MLAD-RELATED"/>
    <property type="match status" value="1"/>
</dbReference>
<sequence length="401" mass="42018">MARTRSPLAKKIAATSMVAIIIGIIALAAAQFLDYFADTDTVTLDADRAGLVMNPQAKVRMRGVTVGHVGKITSTGQGVRLRLDIDADQMHLIPADVRAIIRSNTVFGAKSVDFLPGTSGGPALSAGAHLGTDRVQVELTTLYQQLVDVLAQIHPEKLNTVLGTLDTALSGRGDRLGDGLVQLSQLLGKVNPHLDALNDDFRLGATVTNTYADVGQRLMRIVDNATDLGNTLRTNASDLDALLVNATGMADTINGILAPNKSTIIAMLSDLNPTARLLGYQSPGIACFFTATAAAAKKAEGVFGLTTGYLSLNAGLLPGKDPYRYPQDLPEVAADGPPTCADGLGNPSSRAHTPFYVSDNAPQPYQPRTTPKFSANKLFQVLFGTATSNPSGPGVTQGGGR</sequence>
<evidence type="ECO:0000259" key="3">
    <source>
        <dbReference type="Pfam" id="PF11887"/>
    </source>
</evidence>
<dbReference type="Proteomes" id="UP000621454">
    <property type="component" value="Unassembled WGS sequence"/>
</dbReference>
<reference evidence="4" key="2">
    <citation type="submission" date="2020-09" db="EMBL/GenBank/DDBJ databases">
        <authorList>
            <person name="Sun Q."/>
            <person name="Zhou Y."/>
        </authorList>
    </citation>
    <scope>NUCLEOTIDE SEQUENCE</scope>
    <source>
        <strain evidence="4">CGMCC 1.12827</strain>
    </source>
</reference>
<evidence type="ECO:0000313" key="5">
    <source>
        <dbReference type="Proteomes" id="UP000621454"/>
    </source>
</evidence>
<evidence type="ECO:0000313" key="4">
    <source>
        <dbReference type="EMBL" id="GGB45466.1"/>
    </source>
</evidence>
<dbReference type="GO" id="GO:0051701">
    <property type="term" value="P:biological process involved in interaction with host"/>
    <property type="evidence" value="ECO:0007669"/>
    <property type="project" value="TreeGrafter"/>
</dbReference>
<protein>
    <submittedName>
        <fullName evidence="4">Virulence factor</fullName>
    </submittedName>
</protein>
<gene>
    <name evidence="4" type="ORF">GCM10011489_36120</name>
</gene>
<feature type="domain" description="Mce/MlaD" evidence="2">
    <location>
        <begin position="39"/>
        <end position="117"/>
    </location>
</feature>
<dbReference type="InterPro" id="IPR005693">
    <property type="entry name" value="Mce"/>
</dbReference>
<dbReference type="AlphaFoldDB" id="A0A916X0K3"/>
<dbReference type="GO" id="GO:0005576">
    <property type="term" value="C:extracellular region"/>
    <property type="evidence" value="ECO:0007669"/>
    <property type="project" value="TreeGrafter"/>
</dbReference>
<dbReference type="InterPro" id="IPR024516">
    <property type="entry name" value="Mce_C"/>
</dbReference>
<evidence type="ECO:0000256" key="1">
    <source>
        <dbReference type="SAM" id="Phobius"/>
    </source>
</evidence>
<feature type="domain" description="Mammalian cell entry C-terminal" evidence="3">
    <location>
        <begin position="123"/>
        <end position="338"/>
    </location>
</feature>
<proteinExistence type="predicted"/>
<dbReference type="InterPro" id="IPR052336">
    <property type="entry name" value="MlaD_Phospholipid_Transporter"/>
</dbReference>
<dbReference type="Pfam" id="PF11887">
    <property type="entry name" value="Mce4_CUP1"/>
    <property type="match status" value="1"/>
</dbReference>
<keyword evidence="1" id="KW-1133">Transmembrane helix</keyword>
<name>A0A916X0K3_9ACTN</name>
<comment type="caution">
    <text evidence="4">The sequence shown here is derived from an EMBL/GenBank/DDBJ whole genome shotgun (WGS) entry which is preliminary data.</text>
</comment>
<feature type="transmembrane region" description="Helical" evidence="1">
    <location>
        <begin position="12"/>
        <end position="33"/>
    </location>
</feature>
<evidence type="ECO:0000259" key="2">
    <source>
        <dbReference type="Pfam" id="PF02470"/>
    </source>
</evidence>
<dbReference type="NCBIfam" id="TIGR00996">
    <property type="entry name" value="Mtu_fam_mce"/>
    <property type="match status" value="1"/>
</dbReference>
<keyword evidence="1" id="KW-0472">Membrane</keyword>
<keyword evidence="5" id="KW-1185">Reference proteome</keyword>
<accession>A0A916X0K3</accession>
<organism evidence="4 5">
    <name type="scientific">Gordonia jinhuaensis</name>
    <dbReference type="NCBI Taxonomy" id="1517702"/>
    <lineage>
        <taxon>Bacteria</taxon>
        <taxon>Bacillati</taxon>
        <taxon>Actinomycetota</taxon>
        <taxon>Actinomycetes</taxon>
        <taxon>Mycobacteriales</taxon>
        <taxon>Gordoniaceae</taxon>
        <taxon>Gordonia</taxon>
    </lineage>
</organism>
<reference evidence="4" key="1">
    <citation type="journal article" date="2014" name="Int. J. Syst. Evol. Microbiol.">
        <title>Complete genome sequence of Corynebacterium casei LMG S-19264T (=DSM 44701T), isolated from a smear-ripened cheese.</title>
        <authorList>
            <consortium name="US DOE Joint Genome Institute (JGI-PGF)"/>
            <person name="Walter F."/>
            <person name="Albersmeier A."/>
            <person name="Kalinowski J."/>
            <person name="Ruckert C."/>
        </authorList>
    </citation>
    <scope>NUCLEOTIDE SEQUENCE</scope>
    <source>
        <strain evidence="4">CGMCC 1.12827</strain>
    </source>
</reference>
<dbReference type="EMBL" id="BMGC01000043">
    <property type="protein sequence ID" value="GGB45466.1"/>
    <property type="molecule type" value="Genomic_DNA"/>
</dbReference>
<dbReference type="PANTHER" id="PTHR33371:SF19">
    <property type="entry name" value="MCE-FAMILY PROTEIN MCE4A"/>
    <property type="match status" value="1"/>
</dbReference>
<dbReference type="Pfam" id="PF02470">
    <property type="entry name" value="MlaD"/>
    <property type="match status" value="1"/>
</dbReference>
<dbReference type="InterPro" id="IPR003399">
    <property type="entry name" value="Mce/MlaD"/>
</dbReference>